<evidence type="ECO:0000259" key="13">
    <source>
        <dbReference type="PROSITE" id="PS50800"/>
    </source>
</evidence>
<dbReference type="Gene3D" id="3.10.10.10">
    <property type="entry name" value="HIV Type 1 Reverse Transcriptase, subunit A, domain 1"/>
    <property type="match status" value="1"/>
</dbReference>
<reference evidence="16" key="1">
    <citation type="submission" date="2020-11" db="EMBL/GenBank/DDBJ databases">
        <authorList>
            <person name="Whitehead M."/>
        </authorList>
    </citation>
    <scope>NUCLEOTIDE SEQUENCE</scope>
    <source>
        <strain evidence="16">EGII</strain>
    </source>
</reference>
<dbReference type="FunFam" id="3.30.70.270:FF:000020">
    <property type="entry name" value="Transposon Tf2-6 polyprotein-like Protein"/>
    <property type="match status" value="1"/>
</dbReference>
<dbReference type="Pfam" id="PF00098">
    <property type="entry name" value="zf-CCHC"/>
    <property type="match status" value="2"/>
</dbReference>
<dbReference type="GO" id="GO:0003677">
    <property type="term" value="F:DNA binding"/>
    <property type="evidence" value="ECO:0007669"/>
    <property type="project" value="UniProtKB-KW"/>
</dbReference>
<protein>
    <recommendedName>
        <fullName evidence="1">RNA-directed DNA polymerase</fullName>
        <ecNumber evidence="1">2.7.7.49</ecNumber>
    </recommendedName>
</protein>
<gene>
    <name evidence="16" type="ORF">CCAP1982_LOCUS11160</name>
</gene>
<evidence type="ECO:0000256" key="11">
    <source>
        <dbReference type="SAM" id="Coils"/>
    </source>
</evidence>
<dbReference type="EC" id="2.7.7.49" evidence="1"/>
<dbReference type="OrthoDB" id="3863715at2759"/>
<dbReference type="Gene3D" id="3.30.420.10">
    <property type="entry name" value="Ribonuclease H-like superfamily/Ribonuclease H"/>
    <property type="match status" value="1"/>
</dbReference>
<evidence type="ECO:0000256" key="3">
    <source>
        <dbReference type="ARBA" id="ARBA00022679"/>
    </source>
</evidence>
<feature type="domain" description="SAP" evidence="13">
    <location>
        <begin position="6"/>
        <end position="40"/>
    </location>
</feature>
<evidence type="ECO:0000256" key="10">
    <source>
        <dbReference type="PROSITE-ProRule" id="PRU00047"/>
    </source>
</evidence>
<dbReference type="Pfam" id="PF02037">
    <property type="entry name" value="SAP"/>
    <property type="match status" value="1"/>
</dbReference>
<dbReference type="GO" id="GO:0003964">
    <property type="term" value="F:RNA-directed DNA polymerase activity"/>
    <property type="evidence" value="ECO:0007669"/>
    <property type="project" value="UniProtKB-EC"/>
</dbReference>
<keyword evidence="9" id="KW-0511">Multifunctional enzyme</keyword>
<accession>A0A811UYB9</accession>
<keyword evidence="6" id="KW-0064">Aspartyl protease</keyword>
<feature type="domain" description="Reverse transcriptase" evidence="14">
    <location>
        <begin position="555"/>
        <end position="735"/>
    </location>
</feature>
<feature type="coiled-coil region" evidence="11">
    <location>
        <begin position="1261"/>
        <end position="1288"/>
    </location>
</feature>
<dbReference type="PANTHER" id="PTHR37984">
    <property type="entry name" value="PROTEIN CBG26694"/>
    <property type="match status" value="1"/>
</dbReference>
<feature type="domain" description="Integrase catalytic" evidence="15">
    <location>
        <begin position="1074"/>
        <end position="1232"/>
    </location>
</feature>
<evidence type="ECO:0000256" key="7">
    <source>
        <dbReference type="ARBA" id="ARBA00022759"/>
    </source>
</evidence>
<dbReference type="InterPro" id="IPR041588">
    <property type="entry name" value="Integrase_H2C2"/>
</dbReference>
<evidence type="ECO:0000256" key="5">
    <source>
        <dbReference type="ARBA" id="ARBA00022722"/>
    </source>
</evidence>
<sequence length="1352" mass="154960">MDKLTILKLSKAELQDELSKLGLHTVGLKTDLQNRLLEHFGLTVDADDDSVYDEAQESIGNVVREPRSIFTLRDIEDSLVSFTGNGQPTVEKWLEIFEENATAVSWNSLQKFIYSKQLLKGAAKIFIRSQSGVTNWGDLKRALLDEFGIQYSAIEVHRQLRNRRKRDNEDMREYLYSLKEIGNPINLDERSLIEYFIEGIPDTRIGKCNLYQAKTLRDLKEQIDIYEKINSRKPRTVINIGQKTTTTISNNTSISAPRKCFSCGESSHLARSCPKNIRCFKCNQLGHRAAQCSKENPLIKVEKSNVNTMGNKEFQWSGMGKNLLFKDIKLNNYIYPGLIDTGCEVCLIRDDILHKVGNFKLNADKRQLVGIGESELTTLGSFAHNIYVDDIEIEVNFHVTRSTDIRFAVVIGSSVLNQVDLFVTKDGVQFHLKNKGLVLAKTDSPVEPDTCNVDKFNSEKQKENNASQLIHEFKDICMMAGTDTESKVQIELTYLNQNLAARVNHIIDSYNPIKGAKSPVEMKILLIDEQPVYERPRRVPHADKAFIEEQVSEWLRDGIIQPSVSEYASPVVLVSKKDGSKRLCCDYRRLNQKIVRDNFPMPLIDDVLDRLQSAKVFTTLDLRNGFFHVPLASEHRKYTSFVTHSGQYEFLFVPFGISNSPAVFTRFITAVFRELINNGTVITYMDDLIIPAEDEIEGLGKFEQVLEVAAKNNLSVKWSKCQFLRRKVTFLGYVIENSSIRPSEGKISAVNNFPLPTDKKSLQRFLGLTSYFRSFVEGYAVVAKPLSDLLRKDNKFVLQEEQLASFQQLKIALVNAPVLNLYNPKAVTEVHTDACKFGYGAVLLQKNFDDQELHPIQYMSRRTKPNEELFHSYELEALAVVEAVKKWRTYLLGIKFKIITDCNAFALTLRKREVPPRVSRWALFLQDYDYSIEHRSGSRMKHVDALSRISCLMLEDTLSHRLKQTQVTDDWIKAVKKALEAGPYEDFYVKRDVLFKDPVKELIVVPALMEEEVIRMAHRQGHFSVTKTVEAIDKTFFIPKLRSKVERIVKSCVECIVITSKNGKKEGYLCPIEKEDRPLATYHVDHVGPMETTAKQYNYILVVIDGFSKFVWLYPTKNTGAEAVVDKLKQQEAIFGNPKRIVSDRGSAFTSAIFKQYCESQDIQHFLITTGVPRGNGQVERIHKIIIPMIAKLSQENASHWYKHIARVQQVLNSTPPRSTRVSPFKILTGMEMRLPQLNNIREIFDKETIAELNQVRDETRAEAKRNIEVIQEENRKSFNQRRKAENKYPINTLVAIKRTQYGTGMKLRAKYLGPYKVIREMRHGRYEVEKVGDHEGPHRTTTVAEYMKPWI</sequence>
<dbReference type="InterPro" id="IPR021109">
    <property type="entry name" value="Peptidase_aspartic_dom_sf"/>
</dbReference>
<keyword evidence="5" id="KW-0540">Nuclease</keyword>
<dbReference type="SUPFAM" id="SSF57756">
    <property type="entry name" value="Retrovirus zinc finger-like domains"/>
    <property type="match status" value="1"/>
</dbReference>
<dbReference type="Gene3D" id="3.30.70.270">
    <property type="match status" value="2"/>
</dbReference>
<dbReference type="Gene3D" id="1.10.340.70">
    <property type="match status" value="1"/>
</dbReference>
<dbReference type="InterPro" id="IPR003034">
    <property type="entry name" value="SAP_dom"/>
</dbReference>
<dbReference type="GO" id="GO:0008270">
    <property type="term" value="F:zinc ion binding"/>
    <property type="evidence" value="ECO:0007669"/>
    <property type="project" value="UniProtKB-KW"/>
</dbReference>
<dbReference type="Proteomes" id="UP000606786">
    <property type="component" value="Unassembled WGS sequence"/>
</dbReference>
<evidence type="ECO:0000256" key="6">
    <source>
        <dbReference type="ARBA" id="ARBA00022750"/>
    </source>
</evidence>
<keyword evidence="10" id="KW-0862">Zinc</keyword>
<keyword evidence="8" id="KW-0238">DNA-binding</keyword>
<dbReference type="InterPro" id="IPR043502">
    <property type="entry name" value="DNA/RNA_pol_sf"/>
</dbReference>
<dbReference type="CDD" id="cd01647">
    <property type="entry name" value="RT_LTR"/>
    <property type="match status" value="1"/>
</dbReference>
<dbReference type="SUPFAM" id="SSF50630">
    <property type="entry name" value="Acid proteases"/>
    <property type="match status" value="1"/>
</dbReference>
<dbReference type="GO" id="GO:0004190">
    <property type="term" value="F:aspartic-type endopeptidase activity"/>
    <property type="evidence" value="ECO:0007669"/>
    <property type="project" value="UniProtKB-KW"/>
</dbReference>
<dbReference type="SUPFAM" id="SSF53098">
    <property type="entry name" value="Ribonuclease H-like"/>
    <property type="match status" value="1"/>
</dbReference>
<dbReference type="InterPro" id="IPR050951">
    <property type="entry name" value="Retrovirus_Pol_polyprotein"/>
</dbReference>
<dbReference type="InterPro" id="IPR005162">
    <property type="entry name" value="Retrotrans_gag_dom"/>
</dbReference>
<dbReference type="GO" id="GO:0005737">
    <property type="term" value="C:cytoplasm"/>
    <property type="evidence" value="ECO:0007669"/>
    <property type="project" value="UniProtKB-ARBA"/>
</dbReference>
<keyword evidence="7" id="KW-0378">Hydrolase</keyword>
<dbReference type="EMBL" id="CAJHJT010000034">
    <property type="protein sequence ID" value="CAD7002676.1"/>
    <property type="molecule type" value="Genomic_DNA"/>
</dbReference>
<evidence type="ECO:0000256" key="9">
    <source>
        <dbReference type="ARBA" id="ARBA00023268"/>
    </source>
</evidence>
<organism evidence="16 17">
    <name type="scientific">Ceratitis capitata</name>
    <name type="common">Mediterranean fruit fly</name>
    <name type="synonym">Tephritis capitata</name>
    <dbReference type="NCBI Taxonomy" id="7213"/>
    <lineage>
        <taxon>Eukaryota</taxon>
        <taxon>Metazoa</taxon>
        <taxon>Ecdysozoa</taxon>
        <taxon>Arthropoda</taxon>
        <taxon>Hexapoda</taxon>
        <taxon>Insecta</taxon>
        <taxon>Pterygota</taxon>
        <taxon>Neoptera</taxon>
        <taxon>Endopterygota</taxon>
        <taxon>Diptera</taxon>
        <taxon>Brachycera</taxon>
        <taxon>Muscomorpha</taxon>
        <taxon>Tephritoidea</taxon>
        <taxon>Tephritidae</taxon>
        <taxon>Ceratitis</taxon>
        <taxon>Ceratitis</taxon>
    </lineage>
</organism>
<evidence type="ECO:0000256" key="8">
    <source>
        <dbReference type="ARBA" id="ARBA00023125"/>
    </source>
</evidence>
<dbReference type="InterPro" id="IPR012337">
    <property type="entry name" value="RNaseH-like_sf"/>
</dbReference>
<dbReference type="Gene3D" id="2.40.70.10">
    <property type="entry name" value="Acid Proteases"/>
    <property type="match status" value="1"/>
</dbReference>
<dbReference type="GO" id="GO:0015074">
    <property type="term" value="P:DNA integration"/>
    <property type="evidence" value="ECO:0007669"/>
    <property type="project" value="InterPro"/>
</dbReference>
<dbReference type="Pfam" id="PF00078">
    <property type="entry name" value="RVT_1"/>
    <property type="match status" value="1"/>
</dbReference>
<dbReference type="SMART" id="SM00343">
    <property type="entry name" value="ZnF_C2HC"/>
    <property type="match status" value="2"/>
</dbReference>
<dbReference type="InterPro" id="IPR036875">
    <property type="entry name" value="Znf_CCHC_sf"/>
</dbReference>
<evidence type="ECO:0000259" key="12">
    <source>
        <dbReference type="PROSITE" id="PS50158"/>
    </source>
</evidence>
<dbReference type="SMART" id="SM00513">
    <property type="entry name" value="SAP"/>
    <property type="match status" value="1"/>
</dbReference>
<keyword evidence="4" id="KW-0548">Nucleotidyltransferase</keyword>
<dbReference type="InterPro" id="IPR043128">
    <property type="entry name" value="Rev_trsase/Diguanyl_cyclase"/>
</dbReference>
<keyword evidence="2" id="KW-0645">Protease</keyword>
<evidence type="ECO:0000259" key="14">
    <source>
        <dbReference type="PROSITE" id="PS50878"/>
    </source>
</evidence>
<evidence type="ECO:0000259" key="15">
    <source>
        <dbReference type="PROSITE" id="PS50994"/>
    </source>
</evidence>
<dbReference type="InterPro" id="IPR036397">
    <property type="entry name" value="RNaseH_sf"/>
</dbReference>
<dbReference type="SUPFAM" id="SSF56672">
    <property type="entry name" value="DNA/RNA polymerases"/>
    <property type="match status" value="1"/>
</dbReference>
<dbReference type="InterPro" id="IPR001584">
    <property type="entry name" value="Integrase_cat-core"/>
</dbReference>
<dbReference type="PROSITE" id="PS50158">
    <property type="entry name" value="ZF_CCHC"/>
    <property type="match status" value="2"/>
</dbReference>
<dbReference type="CDD" id="cd09274">
    <property type="entry name" value="RNase_HI_RT_Ty3"/>
    <property type="match status" value="1"/>
</dbReference>
<evidence type="ECO:0000313" key="16">
    <source>
        <dbReference type="EMBL" id="CAD7002676.1"/>
    </source>
</evidence>
<dbReference type="GO" id="GO:0004519">
    <property type="term" value="F:endonuclease activity"/>
    <property type="evidence" value="ECO:0007669"/>
    <property type="project" value="UniProtKB-KW"/>
</dbReference>
<feature type="domain" description="CCHC-type" evidence="12">
    <location>
        <begin position="258"/>
        <end position="275"/>
    </location>
</feature>
<keyword evidence="11" id="KW-0175">Coiled coil</keyword>
<dbReference type="Pfam" id="PF17919">
    <property type="entry name" value="RT_RNaseH_2"/>
    <property type="match status" value="1"/>
</dbReference>
<dbReference type="GO" id="GO:0006508">
    <property type="term" value="P:proteolysis"/>
    <property type="evidence" value="ECO:0007669"/>
    <property type="project" value="UniProtKB-KW"/>
</dbReference>
<dbReference type="InterPro" id="IPR000477">
    <property type="entry name" value="RT_dom"/>
</dbReference>
<keyword evidence="10" id="KW-0863">Zinc-finger</keyword>
<keyword evidence="7" id="KW-0255">Endonuclease</keyword>
<feature type="domain" description="CCHC-type" evidence="12">
    <location>
        <begin position="278"/>
        <end position="294"/>
    </location>
</feature>
<dbReference type="Gene3D" id="4.10.60.10">
    <property type="entry name" value="Zinc finger, CCHC-type"/>
    <property type="match status" value="1"/>
</dbReference>
<dbReference type="InterPro" id="IPR041577">
    <property type="entry name" value="RT_RNaseH_2"/>
</dbReference>
<dbReference type="PROSITE" id="PS50994">
    <property type="entry name" value="INTEGRASE"/>
    <property type="match status" value="1"/>
</dbReference>
<dbReference type="PROSITE" id="PS50878">
    <property type="entry name" value="RT_POL"/>
    <property type="match status" value="1"/>
</dbReference>
<dbReference type="Pfam" id="PF17921">
    <property type="entry name" value="Integrase_H2C2"/>
    <property type="match status" value="1"/>
</dbReference>
<dbReference type="Pfam" id="PF00665">
    <property type="entry name" value="rve"/>
    <property type="match status" value="1"/>
</dbReference>
<dbReference type="InterPro" id="IPR001878">
    <property type="entry name" value="Znf_CCHC"/>
</dbReference>
<evidence type="ECO:0000256" key="1">
    <source>
        <dbReference type="ARBA" id="ARBA00012493"/>
    </source>
</evidence>
<dbReference type="Pfam" id="PF03732">
    <property type="entry name" value="Retrotrans_gag"/>
    <property type="match status" value="1"/>
</dbReference>
<dbReference type="GO" id="GO:0042575">
    <property type="term" value="C:DNA polymerase complex"/>
    <property type="evidence" value="ECO:0007669"/>
    <property type="project" value="UniProtKB-ARBA"/>
</dbReference>
<evidence type="ECO:0000313" key="17">
    <source>
        <dbReference type="Proteomes" id="UP000606786"/>
    </source>
</evidence>
<dbReference type="PROSITE" id="PS50800">
    <property type="entry name" value="SAP"/>
    <property type="match status" value="1"/>
</dbReference>
<comment type="caution">
    <text evidence="16">The sequence shown here is derived from an EMBL/GenBank/DDBJ whole genome shotgun (WGS) entry which is preliminary data.</text>
</comment>
<evidence type="ECO:0000256" key="2">
    <source>
        <dbReference type="ARBA" id="ARBA00022670"/>
    </source>
</evidence>
<keyword evidence="3" id="KW-0808">Transferase</keyword>
<keyword evidence="17" id="KW-1185">Reference proteome</keyword>
<dbReference type="PANTHER" id="PTHR37984:SF5">
    <property type="entry name" value="PROTEIN NYNRIN-LIKE"/>
    <property type="match status" value="1"/>
</dbReference>
<keyword evidence="10" id="KW-0479">Metal-binding</keyword>
<evidence type="ECO:0000256" key="4">
    <source>
        <dbReference type="ARBA" id="ARBA00022695"/>
    </source>
</evidence>
<name>A0A811UYB9_CERCA</name>
<proteinExistence type="predicted"/>